<proteinExistence type="predicted"/>
<feature type="transmembrane region" description="Helical" evidence="7">
    <location>
        <begin position="318"/>
        <end position="344"/>
    </location>
</feature>
<keyword evidence="9" id="KW-1185">Reference proteome</keyword>
<comment type="caution">
    <text evidence="8">The sequence shown here is derived from an EMBL/GenBank/DDBJ whole genome shotgun (WGS) entry which is preliminary data.</text>
</comment>
<dbReference type="OrthoDB" id="421014at2"/>
<sequence length="352" mass="36532">MTSRTSGSDHDLPLAEAAGLPPPAPRSTRKLILLGLGIVLAVVLLAVLGAGLDGPALHAAAARVPPGVWAAGVLGILVSYALRAARLHAEWRPRTQARYGDCLQLFVLHNAAVSLLPLRSGELGYAWWLLRRWQVPLTESLASLLWLRLQDAVVLALLALAGLSPLPGWWGPALAAAVALAAALLLPPLWRRWQAALPDPANDGAATPSGAGWRARVQQGLRKIAQALRSSRGGWRAWVFCVANWMLKLLVAALLLQAIGPLDLAAAWRGALGGEWAAVLPVQGPAGLGTYEAGVWAGALLGGAAGGGGSGAVTASSVVGAALIVHLLWLATSAASALLAWLWAARRSENPL</sequence>
<keyword evidence="3 7" id="KW-0812">Transmembrane</keyword>
<dbReference type="Pfam" id="PF03706">
    <property type="entry name" value="LPG_synthase_TM"/>
    <property type="match status" value="1"/>
</dbReference>
<feature type="transmembrane region" description="Helical" evidence="7">
    <location>
        <begin position="31"/>
        <end position="52"/>
    </location>
</feature>
<dbReference type="Proteomes" id="UP000247811">
    <property type="component" value="Unassembled WGS sequence"/>
</dbReference>
<keyword evidence="4 7" id="KW-1133">Transmembrane helix</keyword>
<evidence type="ECO:0000313" key="8">
    <source>
        <dbReference type="EMBL" id="PXW95806.1"/>
    </source>
</evidence>
<feature type="region of interest" description="Disordered" evidence="6">
    <location>
        <begin position="1"/>
        <end position="21"/>
    </location>
</feature>
<dbReference type="RefSeq" id="WP_110400759.1">
    <property type="nucleotide sequence ID" value="NZ_QJJS01000008.1"/>
</dbReference>
<gene>
    <name evidence="8" type="ORF">C7444_10865</name>
</gene>
<evidence type="ECO:0000256" key="2">
    <source>
        <dbReference type="ARBA" id="ARBA00022475"/>
    </source>
</evidence>
<keyword evidence="2" id="KW-1003">Cell membrane</keyword>
<evidence type="ECO:0000256" key="1">
    <source>
        <dbReference type="ARBA" id="ARBA00004651"/>
    </source>
</evidence>
<feature type="transmembrane region" description="Helical" evidence="7">
    <location>
        <begin position="237"/>
        <end position="259"/>
    </location>
</feature>
<feature type="transmembrane region" description="Helical" evidence="7">
    <location>
        <begin position="64"/>
        <end position="82"/>
    </location>
</feature>
<comment type="subcellular location">
    <subcellularLocation>
        <location evidence="1">Cell membrane</location>
        <topology evidence="1">Multi-pass membrane protein</topology>
    </subcellularLocation>
</comment>
<keyword evidence="5 7" id="KW-0472">Membrane</keyword>
<accession>A0A318H2L3</accession>
<dbReference type="AlphaFoldDB" id="A0A318H2L3"/>
<evidence type="ECO:0000313" key="9">
    <source>
        <dbReference type="Proteomes" id="UP000247811"/>
    </source>
</evidence>
<dbReference type="InterPro" id="IPR022791">
    <property type="entry name" value="L-PG_synthase/AglD"/>
</dbReference>
<reference evidence="8 9" key="1">
    <citation type="submission" date="2018-05" db="EMBL/GenBank/DDBJ databases">
        <title>Genomic Encyclopedia of Type Strains, Phase IV (KMG-IV): sequencing the most valuable type-strain genomes for metagenomic binning, comparative biology and taxonomic classification.</title>
        <authorList>
            <person name="Goeker M."/>
        </authorList>
    </citation>
    <scope>NUCLEOTIDE SEQUENCE [LARGE SCALE GENOMIC DNA]</scope>
    <source>
        <strain evidence="8 9">DSM 566</strain>
    </source>
</reference>
<evidence type="ECO:0000256" key="7">
    <source>
        <dbReference type="SAM" id="Phobius"/>
    </source>
</evidence>
<evidence type="ECO:0000256" key="3">
    <source>
        <dbReference type="ARBA" id="ARBA00022692"/>
    </source>
</evidence>
<feature type="transmembrane region" description="Helical" evidence="7">
    <location>
        <begin position="169"/>
        <end position="190"/>
    </location>
</feature>
<name>A0A318H2L3_9BURK</name>
<organism evidence="8 9">
    <name type="scientific">Sphaerotilus hippei</name>
    <dbReference type="NCBI Taxonomy" id="744406"/>
    <lineage>
        <taxon>Bacteria</taxon>
        <taxon>Pseudomonadati</taxon>
        <taxon>Pseudomonadota</taxon>
        <taxon>Betaproteobacteria</taxon>
        <taxon>Burkholderiales</taxon>
        <taxon>Sphaerotilaceae</taxon>
        <taxon>Sphaerotilus</taxon>
    </lineage>
</organism>
<feature type="transmembrane region" description="Helical" evidence="7">
    <location>
        <begin position="141"/>
        <end position="163"/>
    </location>
</feature>
<evidence type="ECO:0000256" key="4">
    <source>
        <dbReference type="ARBA" id="ARBA00022989"/>
    </source>
</evidence>
<protein>
    <submittedName>
        <fullName evidence="8">Lysylphosphatidylglycerol synthase-like protein</fullName>
    </submittedName>
</protein>
<evidence type="ECO:0000256" key="5">
    <source>
        <dbReference type="ARBA" id="ARBA00023136"/>
    </source>
</evidence>
<evidence type="ECO:0000256" key="6">
    <source>
        <dbReference type="SAM" id="MobiDB-lite"/>
    </source>
</evidence>
<dbReference type="GO" id="GO:0005886">
    <property type="term" value="C:plasma membrane"/>
    <property type="evidence" value="ECO:0007669"/>
    <property type="project" value="UniProtKB-SubCell"/>
</dbReference>
<dbReference type="EMBL" id="QJJS01000008">
    <property type="protein sequence ID" value="PXW95806.1"/>
    <property type="molecule type" value="Genomic_DNA"/>
</dbReference>